<dbReference type="GO" id="GO:0005615">
    <property type="term" value="C:extracellular space"/>
    <property type="evidence" value="ECO:0007669"/>
    <property type="project" value="TreeGrafter"/>
</dbReference>
<comment type="similarity">
    <text evidence="2 3">Belongs to the peptidase M14 family.</text>
</comment>
<keyword evidence="5" id="KW-0378">Hydrolase</keyword>
<evidence type="ECO:0000256" key="1">
    <source>
        <dbReference type="ARBA" id="ARBA00001947"/>
    </source>
</evidence>
<evidence type="ECO:0000256" key="3">
    <source>
        <dbReference type="PROSITE-ProRule" id="PRU01379"/>
    </source>
</evidence>
<dbReference type="Proteomes" id="UP001151699">
    <property type="component" value="Chromosome C"/>
</dbReference>
<dbReference type="GO" id="GO:0004181">
    <property type="term" value="F:metallocarboxypeptidase activity"/>
    <property type="evidence" value="ECO:0007669"/>
    <property type="project" value="InterPro"/>
</dbReference>
<comment type="cofactor">
    <cofactor evidence="1">
        <name>Zn(2+)</name>
        <dbReference type="ChEBI" id="CHEBI:29105"/>
    </cofactor>
</comment>
<dbReference type="PROSITE" id="PS52035">
    <property type="entry name" value="PEPTIDASE_M14"/>
    <property type="match status" value="1"/>
</dbReference>
<protein>
    <submittedName>
        <fullName evidence="5">Carboxypeptidase B</fullName>
    </submittedName>
</protein>
<accession>A0A9Q0RW84</accession>
<dbReference type="GO" id="GO:0008270">
    <property type="term" value="F:zinc ion binding"/>
    <property type="evidence" value="ECO:0007669"/>
    <property type="project" value="InterPro"/>
</dbReference>
<dbReference type="OrthoDB" id="3626597at2759"/>
<gene>
    <name evidence="5" type="primary">CBPB_2</name>
    <name evidence="5" type="ORF">Bhyg_13234</name>
</gene>
<dbReference type="AlphaFoldDB" id="A0A9Q0RW84"/>
<dbReference type="PANTHER" id="PTHR11705:SF154">
    <property type="entry name" value="PEPTIDASE M14 CARBOXYPEPTIDASE A DOMAIN-CONTAINING PROTEIN"/>
    <property type="match status" value="1"/>
</dbReference>
<keyword evidence="5" id="KW-0645">Protease</keyword>
<feature type="domain" description="Peptidase M14" evidence="4">
    <location>
        <begin position="1"/>
        <end position="127"/>
    </location>
</feature>
<sequence>MMKTLMHSVKPNCKFYLSLHSYAKAFMYPWGYTKKPPDNWRELHKLAKIGQTAIKEKTGNIYRCGSVANVNRQVAAGGSPDYAFGTVKIPYAMVMELTGGSFHPSSNEILRIVQESWFGIRAMCCYIADL</sequence>
<keyword evidence="6" id="KW-1185">Reference proteome</keyword>
<dbReference type="GO" id="GO:0006508">
    <property type="term" value="P:proteolysis"/>
    <property type="evidence" value="ECO:0007669"/>
    <property type="project" value="InterPro"/>
</dbReference>
<dbReference type="EMBL" id="WJQU01000004">
    <property type="protein sequence ID" value="KAJ6634658.1"/>
    <property type="molecule type" value="Genomic_DNA"/>
</dbReference>
<name>A0A9Q0RW84_9DIPT</name>
<comment type="caution">
    <text evidence="5">The sequence shown here is derived from an EMBL/GenBank/DDBJ whole genome shotgun (WGS) entry which is preliminary data.</text>
</comment>
<feature type="active site" description="Proton donor/acceptor" evidence="3">
    <location>
        <position position="96"/>
    </location>
</feature>
<evidence type="ECO:0000259" key="4">
    <source>
        <dbReference type="PROSITE" id="PS52035"/>
    </source>
</evidence>
<evidence type="ECO:0000313" key="5">
    <source>
        <dbReference type="EMBL" id="KAJ6634658.1"/>
    </source>
</evidence>
<reference evidence="5" key="1">
    <citation type="submission" date="2022-07" db="EMBL/GenBank/DDBJ databases">
        <authorList>
            <person name="Trinca V."/>
            <person name="Uliana J.V.C."/>
            <person name="Torres T.T."/>
            <person name="Ward R.J."/>
            <person name="Monesi N."/>
        </authorList>
    </citation>
    <scope>NUCLEOTIDE SEQUENCE</scope>
    <source>
        <strain evidence="5">HSMRA1968</strain>
        <tissue evidence="5">Whole embryos</tissue>
    </source>
</reference>
<dbReference type="Gene3D" id="3.40.630.10">
    <property type="entry name" value="Zn peptidases"/>
    <property type="match status" value="1"/>
</dbReference>
<keyword evidence="5" id="KW-0121">Carboxypeptidase</keyword>
<proteinExistence type="inferred from homology"/>
<evidence type="ECO:0000313" key="6">
    <source>
        <dbReference type="Proteomes" id="UP001151699"/>
    </source>
</evidence>
<dbReference type="InterPro" id="IPR000834">
    <property type="entry name" value="Peptidase_M14"/>
</dbReference>
<organism evidence="5 6">
    <name type="scientific">Pseudolycoriella hygida</name>
    <dbReference type="NCBI Taxonomy" id="35572"/>
    <lineage>
        <taxon>Eukaryota</taxon>
        <taxon>Metazoa</taxon>
        <taxon>Ecdysozoa</taxon>
        <taxon>Arthropoda</taxon>
        <taxon>Hexapoda</taxon>
        <taxon>Insecta</taxon>
        <taxon>Pterygota</taxon>
        <taxon>Neoptera</taxon>
        <taxon>Endopterygota</taxon>
        <taxon>Diptera</taxon>
        <taxon>Nematocera</taxon>
        <taxon>Sciaroidea</taxon>
        <taxon>Sciaridae</taxon>
        <taxon>Pseudolycoriella</taxon>
    </lineage>
</organism>
<dbReference type="Pfam" id="PF00246">
    <property type="entry name" value="Peptidase_M14"/>
    <property type="match status" value="1"/>
</dbReference>
<evidence type="ECO:0000256" key="2">
    <source>
        <dbReference type="ARBA" id="ARBA00005988"/>
    </source>
</evidence>
<dbReference type="PANTHER" id="PTHR11705">
    <property type="entry name" value="PROTEASE FAMILY M14 CARBOXYPEPTIDASE A,B"/>
    <property type="match status" value="1"/>
</dbReference>
<dbReference type="SUPFAM" id="SSF53187">
    <property type="entry name" value="Zn-dependent exopeptidases"/>
    <property type="match status" value="1"/>
</dbReference>